<keyword evidence="2" id="KW-0732">Signal</keyword>
<feature type="region of interest" description="Disordered" evidence="1">
    <location>
        <begin position="329"/>
        <end position="385"/>
    </location>
</feature>
<feature type="chain" id="PRO_5043620209" evidence="2">
    <location>
        <begin position="24"/>
        <end position="923"/>
    </location>
</feature>
<evidence type="ECO:0000313" key="4">
    <source>
        <dbReference type="Proteomes" id="UP001370758"/>
    </source>
</evidence>
<gene>
    <name evidence="3" type="ORF">TWF481_012300</name>
</gene>
<feature type="compositionally biased region" description="Low complexity" evidence="1">
    <location>
        <begin position="373"/>
        <end position="385"/>
    </location>
</feature>
<feature type="compositionally biased region" description="Low complexity" evidence="1">
    <location>
        <begin position="347"/>
        <end position="365"/>
    </location>
</feature>
<dbReference type="EMBL" id="JAVHJL010000009">
    <property type="protein sequence ID" value="KAK6497903.1"/>
    <property type="molecule type" value="Genomic_DNA"/>
</dbReference>
<feature type="region of interest" description="Disordered" evidence="1">
    <location>
        <begin position="405"/>
        <end position="537"/>
    </location>
</feature>
<feature type="compositionally biased region" description="Low complexity" evidence="1">
    <location>
        <begin position="137"/>
        <end position="160"/>
    </location>
</feature>
<protein>
    <submittedName>
        <fullName evidence="3">Uncharacterized protein</fullName>
    </submittedName>
</protein>
<feature type="region of interest" description="Disordered" evidence="1">
    <location>
        <begin position="816"/>
        <end position="837"/>
    </location>
</feature>
<proteinExistence type="predicted"/>
<feature type="compositionally biased region" description="Polar residues" evidence="1">
    <location>
        <begin position="824"/>
        <end position="833"/>
    </location>
</feature>
<feature type="compositionally biased region" description="Low complexity" evidence="1">
    <location>
        <begin position="234"/>
        <end position="255"/>
    </location>
</feature>
<feature type="region of interest" description="Disordered" evidence="1">
    <location>
        <begin position="70"/>
        <end position="160"/>
    </location>
</feature>
<feature type="signal peptide" evidence="2">
    <location>
        <begin position="1"/>
        <end position="23"/>
    </location>
</feature>
<organism evidence="3 4">
    <name type="scientific">Arthrobotrys musiformis</name>
    <dbReference type="NCBI Taxonomy" id="47236"/>
    <lineage>
        <taxon>Eukaryota</taxon>
        <taxon>Fungi</taxon>
        <taxon>Dikarya</taxon>
        <taxon>Ascomycota</taxon>
        <taxon>Pezizomycotina</taxon>
        <taxon>Orbiliomycetes</taxon>
        <taxon>Orbiliales</taxon>
        <taxon>Orbiliaceae</taxon>
        <taxon>Arthrobotrys</taxon>
    </lineage>
</organism>
<dbReference type="AlphaFoldDB" id="A0AAV9VYQ4"/>
<feature type="compositionally biased region" description="Low complexity" evidence="1">
    <location>
        <begin position="103"/>
        <end position="130"/>
    </location>
</feature>
<accession>A0AAV9VYQ4</accession>
<evidence type="ECO:0000256" key="2">
    <source>
        <dbReference type="SAM" id="SignalP"/>
    </source>
</evidence>
<feature type="compositionally biased region" description="Polar residues" evidence="1">
    <location>
        <begin position="705"/>
        <end position="714"/>
    </location>
</feature>
<keyword evidence="4" id="KW-1185">Reference proteome</keyword>
<evidence type="ECO:0000313" key="3">
    <source>
        <dbReference type="EMBL" id="KAK6497903.1"/>
    </source>
</evidence>
<feature type="compositionally biased region" description="Polar residues" evidence="1">
    <location>
        <begin position="91"/>
        <end position="101"/>
    </location>
</feature>
<comment type="caution">
    <text evidence="3">The sequence shown here is derived from an EMBL/GenBank/DDBJ whole genome shotgun (WGS) entry which is preliminary data.</text>
</comment>
<feature type="compositionally biased region" description="Polar residues" evidence="1">
    <location>
        <begin position="687"/>
        <end position="697"/>
    </location>
</feature>
<reference evidence="3 4" key="1">
    <citation type="submission" date="2023-08" db="EMBL/GenBank/DDBJ databases">
        <authorList>
            <person name="Palmer J.M."/>
        </authorList>
    </citation>
    <scope>NUCLEOTIDE SEQUENCE [LARGE SCALE GENOMIC DNA]</scope>
    <source>
        <strain evidence="3 4">TWF481</strain>
    </source>
</reference>
<feature type="region of interest" description="Disordered" evidence="1">
    <location>
        <begin position="658"/>
        <end position="721"/>
    </location>
</feature>
<evidence type="ECO:0000256" key="1">
    <source>
        <dbReference type="SAM" id="MobiDB-lite"/>
    </source>
</evidence>
<feature type="compositionally biased region" description="Polar residues" evidence="1">
    <location>
        <begin position="211"/>
        <end position="233"/>
    </location>
</feature>
<name>A0AAV9VYQ4_9PEZI</name>
<feature type="compositionally biased region" description="Polar residues" evidence="1">
    <location>
        <begin position="424"/>
        <end position="440"/>
    </location>
</feature>
<dbReference type="Proteomes" id="UP001370758">
    <property type="component" value="Unassembled WGS sequence"/>
</dbReference>
<feature type="compositionally biased region" description="Polar residues" evidence="1">
    <location>
        <begin position="513"/>
        <end position="522"/>
    </location>
</feature>
<feature type="region of interest" description="Disordered" evidence="1">
    <location>
        <begin position="206"/>
        <end position="314"/>
    </location>
</feature>
<feature type="compositionally biased region" description="Polar residues" evidence="1">
    <location>
        <begin position="267"/>
        <end position="289"/>
    </location>
</feature>
<sequence length="923" mass="95012">MGGLRWATIFLGALLVLGTTSSAAPIKAEGGNYTSSSSGSISIVETASTGQIEGLDFPTITYGTQIIGPTTSAEEEEPAPETTSADDYLEPTSTSSLSDPVTTEEPTTTEELATTEMPTTSEPVTTEMPTTPEPAPSEESTLITTASETSTTTTSDEAVSTSEVLYDPTMATTSDEPGITSTDAEITSTILPTEESTISYTTSEAAELPSGQFTESGFKTIDRPTTSTAQYEKSSSTGEPSTSTPSTTSEGGLSTDPFTESGFKTIYSPTPSETMSETKSVEPVQTSTEEAYPTGLCGGLNQPDCAPETSAAQTSSILTTSADAGITTTEAPTDLCGGLNQPDCAAETTSETTSESPVPTTSSTTKAPRRKTSVTTSSSSEETTVYSTVYLTSSEIISSRTTTEYNTVVAPPPPPPSESSSSEAQTITSTAEYVASTTEASDPIQIPSQGGSGGPDIMLPSSTLDPANPYPSTDGAPAPVPTTEQSPVQTEVVPEPTEYISTGNPGPAPDLNVPSTASNSLGTAPVDGDQEPATSTSELSTVFITETSATIIATETSTTLVSLTTPIPEPSTVVVTQTTVVTVGTDTSTAIVTLSTTATPEPSTVFVTQTSLITIGTDTSTAVVTLSTNPVEITPTVTVEPTTLFVTLPPETVTVYPSATSDTPEISASAPASFQTTTTPGSPPNLIITSLESSSSYGPAPTDVEVTSPSSSGKTPVVTSRPTPVTTELISYKSTIVEYVTVTNTKQLVVTQTSTVVALPAPSTEEAKIPIPTDAVTTVSETATVGSDSAPQTSSQEFGSIIRVTETVTYAEPILPSDPATAEGVTSPSQTKPGSPLRTGFLLIPTSEDGQLTPRGMSTTLSKAVKTLTDNEQYAPTAASRKLERDMIQLLEVRSAASQNLVRSRCALYLLAVAVIASLSLLL</sequence>
<feature type="compositionally biased region" description="Polar residues" evidence="1">
    <location>
        <begin position="658"/>
        <end position="680"/>
    </location>
</feature>